<keyword evidence="5" id="KW-0997">Cell inner membrane</keyword>
<evidence type="ECO:0000256" key="8">
    <source>
        <dbReference type="ARBA" id="ARBA00023136"/>
    </source>
</evidence>
<evidence type="ECO:0000313" key="13">
    <source>
        <dbReference type="Proteomes" id="UP001501627"/>
    </source>
</evidence>
<dbReference type="InterPro" id="IPR022346">
    <property type="entry name" value="T2SS_GspH"/>
</dbReference>
<keyword evidence="7" id="KW-1133">Transmembrane helix</keyword>
<dbReference type="Pfam" id="PF12019">
    <property type="entry name" value="GspH"/>
    <property type="match status" value="1"/>
</dbReference>
<gene>
    <name evidence="12" type="ORF">GCM10022279_30740</name>
</gene>
<evidence type="ECO:0000256" key="1">
    <source>
        <dbReference type="ARBA" id="ARBA00004377"/>
    </source>
</evidence>
<dbReference type="InterPro" id="IPR012902">
    <property type="entry name" value="N_methyl_site"/>
</dbReference>
<comment type="similarity">
    <text evidence="9">Belongs to the GSP H family.</text>
</comment>
<evidence type="ECO:0000256" key="10">
    <source>
        <dbReference type="ARBA" id="ARBA00030775"/>
    </source>
</evidence>
<dbReference type="NCBIfam" id="TIGR02532">
    <property type="entry name" value="IV_pilin_GFxxxE"/>
    <property type="match status" value="1"/>
</dbReference>
<dbReference type="Proteomes" id="UP001501627">
    <property type="component" value="Unassembled WGS sequence"/>
</dbReference>
<dbReference type="InterPro" id="IPR045584">
    <property type="entry name" value="Pilin-like"/>
</dbReference>
<dbReference type="RefSeq" id="WP_103046009.1">
    <property type="nucleotide sequence ID" value="NZ_BAABBP010000039.1"/>
</dbReference>
<keyword evidence="4" id="KW-0488">Methylation</keyword>
<evidence type="ECO:0000313" key="12">
    <source>
        <dbReference type="EMBL" id="GAA4004552.1"/>
    </source>
</evidence>
<evidence type="ECO:0000256" key="9">
    <source>
        <dbReference type="ARBA" id="ARBA00025772"/>
    </source>
</evidence>
<keyword evidence="8" id="KW-0472">Membrane</keyword>
<name>A0ABP7S026_9BURK</name>
<protein>
    <recommendedName>
        <fullName evidence="2">Type II secretion system protein H</fullName>
    </recommendedName>
    <alternativeName>
        <fullName evidence="10">General secretion pathway protein H</fullName>
    </alternativeName>
</protein>
<comment type="caution">
    <text evidence="12">The sequence shown here is derived from an EMBL/GenBank/DDBJ whole genome shotgun (WGS) entry which is preliminary data.</text>
</comment>
<keyword evidence="6" id="KW-0812">Transmembrane</keyword>
<evidence type="ECO:0000256" key="4">
    <source>
        <dbReference type="ARBA" id="ARBA00022481"/>
    </source>
</evidence>
<sequence>MRAISTFAQHHAHPAVAFAGGFTAVELMVTIAILAILSALAAPSFTNLFHSWRVRQAADALQHSLHLARSEAIKRGGNVFLQKLPNTTGSCASATGNKDWGCGWQICHDTNASGNCDATDAVLHHVAAPGPVLITRSAVDNQAARIKFDRWGKVAGAWPSFGIRPQGQADTHPAARRLCMGSGGRIRITPDIAC</sequence>
<keyword evidence="3" id="KW-1003">Cell membrane</keyword>
<evidence type="ECO:0000256" key="5">
    <source>
        <dbReference type="ARBA" id="ARBA00022519"/>
    </source>
</evidence>
<proteinExistence type="inferred from homology"/>
<keyword evidence="13" id="KW-1185">Reference proteome</keyword>
<dbReference type="Gene3D" id="3.55.40.10">
    <property type="entry name" value="minor pseudopilin epsh domain"/>
    <property type="match status" value="1"/>
</dbReference>
<comment type="subcellular location">
    <subcellularLocation>
        <location evidence="1">Cell inner membrane</location>
        <topology evidence="1">Single-pass membrane protein</topology>
    </subcellularLocation>
</comment>
<evidence type="ECO:0000256" key="7">
    <source>
        <dbReference type="ARBA" id="ARBA00022989"/>
    </source>
</evidence>
<evidence type="ECO:0000256" key="3">
    <source>
        <dbReference type="ARBA" id="ARBA00022475"/>
    </source>
</evidence>
<dbReference type="SUPFAM" id="SSF54523">
    <property type="entry name" value="Pili subunits"/>
    <property type="match status" value="1"/>
</dbReference>
<evidence type="ECO:0000256" key="2">
    <source>
        <dbReference type="ARBA" id="ARBA00021549"/>
    </source>
</evidence>
<feature type="domain" description="General secretion pathway GspH" evidence="11">
    <location>
        <begin position="57"/>
        <end position="183"/>
    </location>
</feature>
<dbReference type="EMBL" id="BAABBP010000039">
    <property type="protein sequence ID" value="GAA4004552.1"/>
    <property type="molecule type" value="Genomic_DNA"/>
</dbReference>
<organism evidence="12 13">
    <name type="scientific">Comamonas faecalis</name>
    <dbReference type="NCBI Taxonomy" id="1387849"/>
    <lineage>
        <taxon>Bacteria</taxon>
        <taxon>Pseudomonadati</taxon>
        <taxon>Pseudomonadota</taxon>
        <taxon>Betaproteobacteria</taxon>
        <taxon>Burkholderiales</taxon>
        <taxon>Comamonadaceae</taxon>
        <taxon>Comamonas</taxon>
    </lineage>
</organism>
<accession>A0ABP7S026</accession>
<evidence type="ECO:0000259" key="11">
    <source>
        <dbReference type="Pfam" id="PF12019"/>
    </source>
</evidence>
<evidence type="ECO:0000256" key="6">
    <source>
        <dbReference type="ARBA" id="ARBA00022692"/>
    </source>
</evidence>
<reference evidence="13" key="1">
    <citation type="journal article" date="2019" name="Int. J. Syst. Evol. Microbiol.">
        <title>The Global Catalogue of Microorganisms (GCM) 10K type strain sequencing project: providing services to taxonomists for standard genome sequencing and annotation.</title>
        <authorList>
            <consortium name="The Broad Institute Genomics Platform"/>
            <consortium name="The Broad Institute Genome Sequencing Center for Infectious Disease"/>
            <person name="Wu L."/>
            <person name="Ma J."/>
        </authorList>
    </citation>
    <scope>NUCLEOTIDE SEQUENCE [LARGE SCALE GENOMIC DNA]</scope>
    <source>
        <strain evidence="13">JCM 17561</strain>
    </source>
</reference>